<dbReference type="InterPro" id="IPR001245">
    <property type="entry name" value="Ser-Thr/Tyr_kinase_cat_dom"/>
</dbReference>
<dbReference type="InterPro" id="IPR011009">
    <property type="entry name" value="Kinase-like_dom_sf"/>
</dbReference>
<dbReference type="GO" id="GO:0005524">
    <property type="term" value="F:ATP binding"/>
    <property type="evidence" value="ECO:0007669"/>
    <property type="project" value="UniProtKB-UniRule"/>
</dbReference>
<keyword evidence="8" id="KW-0418">Kinase</keyword>
<dbReference type="Gene3D" id="2.10.25.10">
    <property type="entry name" value="Laminin"/>
    <property type="match status" value="1"/>
</dbReference>
<evidence type="ECO:0000256" key="14">
    <source>
        <dbReference type="PROSITE-ProRule" id="PRU00076"/>
    </source>
</evidence>
<evidence type="ECO:0000256" key="11">
    <source>
        <dbReference type="ARBA" id="ARBA00023136"/>
    </source>
</evidence>
<reference evidence="19" key="2">
    <citation type="submission" date="2018-05" db="EMBL/GenBank/DDBJ databases">
        <title>OgluRS3 (Oryza glumaepatula Reference Sequence Version 3).</title>
        <authorList>
            <person name="Zhang J."/>
            <person name="Kudrna D."/>
            <person name="Lee S."/>
            <person name="Talag J."/>
            <person name="Welchert J."/>
            <person name="Wing R.A."/>
        </authorList>
    </citation>
    <scope>NUCLEOTIDE SEQUENCE [LARGE SCALE GENOMIC DNA]</scope>
</reference>
<feature type="domain" description="EGF-like" evidence="18">
    <location>
        <begin position="661"/>
        <end position="698"/>
    </location>
</feature>
<dbReference type="SUPFAM" id="SSF57196">
    <property type="entry name" value="EGF/Laminin"/>
    <property type="match status" value="1"/>
</dbReference>
<dbReference type="GO" id="GO:0005886">
    <property type="term" value="C:plasma membrane"/>
    <property type="evidence" value="ECO:0007669"/>
    <property type="project" value="TreeGrafter"/>
</dbReference>
<evidence type="ECO:0000256" key="15">
    <source>
        <dbReference type="PROSITE-ProRule" id="PRU10141"/>
    </source>
</evidence>
<dbReference type="AlphaFoldDB" id="A0A0E0B462"/>
<evidence type="ECO:0000313" key="20">
    <source>
        <dbReference type="Proteomes" id="UP000026961"/>
    </source>
</evidence>
<dbReference type="GO" id="GO:0005509">
    <property type="term" value="F:calcium ion binding"/>
    <property type="evidence" value="ECO:0007669"/>
    <property type="project" value="InterPro"/>
</dbReference>
<reference evidence="19" key="1">
    <citation type="submission" date="2015-04" db="UniProtKB">
        <authorList>
            <consortium name="EnsemblPlants"/>
        </authorList>
    </citation>
    <scope>IDENTIFICATION</scope>
</reference>
<evidence type="ECO:0000259" key="17">
    <source>
        <dbReference type="PROSITE" id="PS50011"/>
    </source>
</evidence>
<dbReference type="PANTHER" id="PTHR27005:SF479">
    <property type="entry name" value="OS06G0706600 PROTEIN"/>
    <property type="match status" value="1"/>
</dbReference>
<proteinExistence type="predicted"/>
<keyword evidence="5" id="KW-0812">Transmembrane</keyword>
<dbReference type="InterPro" id="IPR049883">
    <property type="entry name" value="NOTCH1_EGF-like"/>
</dbReference>
<dbReference type="PROSITE" id="PS01187">
    <property type="entry name" value="EGF_CA"/>
    <property type="match status" value="1"/>
</dbReference>
<feature type="binding site" evidence="15">
    <location>
        <position position="802"/>
    </location>
    <ligand>
        <name>ATP</name>
        <dbReference type="ChEBI" id="CHEBI:30616"/>
    </ligand>
</feature>
<evidence type="ECO:0000256" key="6">
    <source>
        <dbReference type="ARBA" id="ARBA00022729"/>
    </source>
</evidence>
<comment type="caution">
    <text evidence="14">Lacks conserved residue(s) required for the propagation of feature annotation.</text>
</comment>
<dbReference type="InterPro" id="IPR000742">
    <property type="entry name" value="EGF"/>
</dbReference>
<dbReference type="InterPro" id="IPR001881">
    <property type="entry name" value="EGF-like_Ca-bd_dom"/>
</dbReference>
<dbReference type="FunFam" id="3.30.200.20:FF:000043">
    <property type="entry name" value="Wall-associated receptor kinase 2"/>
    <property type="match status" value="1"/>
</dbReference>
<keyword evidence="13" id="KW-0325">Glycoprotein</keyword>
<name>A0A0E0B462_9ORYZ</name>
<dbReference type="GO" id="GO:0030247">
    <property type="term" value="F:polysaccharide binding"/>
    <property type="evidence" value="ECO:0007669"/>
    <property type="project" value="InterPro"/>
</dbReference>
<dbReference type="EnsemblPlants" id="OGLUM09G14070.3">
    <property type="protein sequence ID" value="OGLUM09G14070.3"/>
    <property type="gene ID" value="OGLUM09G14070"/>
</dbReference>
<dbReference type="GO" id="GO:0004674">
    <property type="term" value="F:protein serine/threonine kinase activity"/>
    <property type="evidence" value="ECO:0007669"/>
    <property type="project" value="UniProtKB-KW"/>
</dbReference>
<keyword evidence="10" id="KW-1133">Transmembrane helix</keyword>
<keyword evidence="9 15" id="KW-0067">ATP-binding</keyword>
<dbReference type="Pfam" id="PF07714">
    <property type="entry name" value="PK_Tyr_Ser-Thr"/>
    <property type="match status" value="1"/>
</dbReference>
<dbReference type="InterPro" id="IPR045274">
    <property type="entry name" value="WAK-like"/>
</dbReference>
<comment type="subcellular location">
    <subcellularLocation>
        <location evidence="1">Membrane</location>
        <topology evidence="1">Single-pass type I membrane protein</topology>
    </subcellularLocation>
</comment>
<evidence type="ECO:0000256" key="3">
    <source>
        <dbReference type="ARBA" id="ARBA00022536"/>
    </source>
</evidence>
<feature type="compositionally biased region" description="Polar residues" evidence="16">
    <location>
        <begin position="267"/>
        <end position="276"/>
    </location>
</feature>
<evidence type="ECO:0000256" key="1">
    <source>
        <dbReference type="ARBA" id="ARBA00004479"/>
    </source>
</evidence>
<dbReference type="SUPFAM" id="SSF56112">
    <property type="entry name" value="Protein kinase-like (PK-like)"/>
    <property type="match status" value="1"/>
</dbReference>
<dbReference type="CDD" id="cd00054">
    <property type="entry name" value="EGF_CA"/>
    <property type="match status" value="1"/>
</dbReference>
<dbReference type="Gene3D" id="3.30.200.20">
    <property type="entry name" value="Phosphorylase Kinase, domain 1"/>
    <property type="match status" value="1"/>
</dbReference>
<dbReference type="Pfam" id="PF13947">
    <property type="entry name" value="GUB_WAK_bind"/>
    <property type="match status" value="1"/>
</dbReference>
<feature type="region of interest" description="Disordered" evidence="16">
    <location>
        <begin position="193"/>
        <end position="224"/>
    </location>
</feature>
<accession>A0A0E0B462</accession>
<dbReference type="SMART" id="SM00220">
    <property type="entry name" value="S_TKc"/>
    <property type="match status" value="1"/>
</dbReference>
<dbReference type="InterPro" id="IPR000719">
    <property type="entry name" value="Prot_kinase_dom"/>
</dbReference>
<evidence type="ECO:0000256" key="12">
    <source>
        <dbReference type="ARBA" id="ARBA00023157"/>
    </source>
</evidence>
<keyword evidence="11" id="KW-0472">Membrane</keyword>
<dbReference type="PROSITE" id="PS50011">
    <property type="entry name" value="PROTEIN_KINASE_DOM"/>
    <property type="match status" value="1"/>
</dbReference>
<keyword evidence="4" id="KW-0808">Transferase</keyword>
<feature type="disulfide bond" evidence="14">
    <location>
        <begin position="665"/>
        <end position="675"/>
    </location>
</feature>
<dbReference type="PANTHER" id="PTHR27005">
    <property type="entry name" value="WALL-ASSOCIATED RECEPTOR KINASE-LIKE 21"/>
    <property type="match status" value="1"/>
</dbReference>
<evidence type="ECO:0000313" key="19">
    <source>
        <dbReference type="EnsemblPlants" id="OGLUM09G14070.3"/>
    </source>
</evidence>
<dbReference type="InterPro" id="IPR000152">
    <property type="entry name" value="EGF-type_Asp/Asn_hydroxyl_site"/>
</dbReference>
<sequence>MRIRSKSYEVKEREREREAVECGGAAAAWRRTGRHTCVSQWCRRRRGVVVVDSSGFFLSLLPPFSHARAHTSSGNQRAVARRRPGTAAPAAWVKVREGDAGPTAVVALRQNGGGDGRGAPSTERQAGGGLAPDGEAAGGVAASARWTAAPVEEKAVVQGDVAVEVELAAESAWPCAAAALTRADLAAGAVEDRRGTGDRAGGGDVRARRGVGAGGSGGGQAWRGRDPARIAQLIGPGVEPLELALKLQLSSSSAASSPWVAPTSPSILRSTASSSIRKARTRDASTSATRASYPAIAAWSIGCATRQEAAAEIPKHTNQNAQQTGHPRTSEWTVEHMERHQLLLLPGCLLLYLGAIATLAAADVAIPAGGQPPGCRTRCGDVDIPYPFGIIDPDRPDCAYSRGFQLNCTSVNGAARPMFYNIEVTNISVPNGKAWMKTNISSQCFDPETNRTLYDDIWNSFRYSPYWLSNEDNKLIVVGCNSLAYMRSISFITMQYVIGCSSTCDNVDLKNGSCSGAGCCQADIPKGIRYYQGYFNANYNTTAIWRSSPCNYMVVMETSAFNFSTTYVNSTVFSDTYKGMVPTVLDWTVEWKKCEEAKENRTSYACVSSNSYCVDATNGRGYRCKCSDGYKGNPYITDGCEGPFPAILIPLPLQIKRCRKNIDECQDAHPCTGICINTQGSYTCTCQRGKHLIDGVCKQSSSSWIIPVIGGSIGVVTLVTIVTCAYLIQERNKLHSIKQKYFRQHGGRLLFEEMKGTAFKIFTEEELQKATNNFDEKKILGHGGHGTVYKGFLNGNTEVAIKRCKTIDEQQKKEFGKEMVILSQVNHKNIVKLLGCCLEVEVPILVYEFIANGTLFHLIHDGHSRHISISTRLQIAHQSAEALAYLHSWASPPILHGDVKSSNILLDGDFTAKVSDFGASILAPTDDAQFVTFVQGTRGYLDPEYMQTWKLTDKSDVYSFGVVVLELLTRKKPLNFDGLEDEKSLSVRFLSAVKENKLEEILDDQIKSEENMEILEEIAELARRCLEMCGENRPSMKEVAEKLDSLRKVLHHPWALHNLEEAESLLGESSIVSSEVVSTGNFSIEKKSLIGLESGR</sequence>
<dbReference type="GO" id="GO:0007166">
    <property type="term" value="P:cell surface receptor signaling pathway"/>
    <property type="evidence" value="ECO:0007669"/>
    <property type="project" value="InterPro"/>
</dbReference>
<feature type="region of interest" description="Disordered" evidence="16">
    <location>
        <begin position="109"/>
        <end position="138"/>
    </location>
</feature>
<dbReference type="InterPro" id="IPR008271">
    <property type="entry name" value="Ser/Thr_kinase_AS"/>
</dbReference>
<evidence type="ECO:0000256" key="7">
    <source>
        <dbReference type="ARBA" id="ARBA00022741"/>
    </source>
</evidence>
<dbReference type="CDD" id="cd14066">
    <property type="entry name" value="STKc_IRAK"/>
    <property type="match status" value="1"/>
</dbReference>
<feature type="region of interest" description="Disordered" evidence="16">
    <location>
        <begin position="255"/>
        <end position="287"/>
    </location>
</feature>
<feature type="domain" description="Protein kinase" evidence="17">
    <location>
        <begin position="774"/>
        <end position="1055"/>
    </location>
</feature>
<keyword evidence="20" id="KW-1185">Reference proteome</keyword>
<dbReference type="Gene3D" id="1.10.510.10">
    <property type="entry name" value="Transferase(Phosphotransferase) domain 1"/>
    <property type="match status" value="1"/>
</dbReference>
<evidence type="ECO:0000256" key="10">
    <source>
        <dbReference type="ARBA" id="ARBA00022989"/>
    </source>
</evidence>
<evidence type="ECO:0000256" key="8">
    <source>
        <dbReference type="ARBA" id="ARBA00022777"/>
    </source>
</evidence>
<dbReference type="InterPro" id="IPR018097">
    <property type="entry name" value="EGF_Ca-bd_CS"/>
</dbReference>
<dbReference type="Proteomes" id="UP000026961">
    <property type="component" value="Chromosome 9"/>
</dbReference>
<dbReference type="SMART" id="SM00179">
    <property type="entry name" value="EGF_CA"/>
    <property type="match status" value="1"/>
</dbReference>
<evidence type="ECO:0000259" key="18">
    <source>
        <dbReference type="PROSITE" id="PS50026"/>
    </source>
</evidence>
<evidence type="ECO:0000256" key="5">
    <source>
        <dbReference type="ARBA" id="ARBA00022692"/>
    </source>
</evidence>
<evidence type="ECO:0008006" key="21">
    <source>
        <dbReference type="Google" id="ProtNLM"/>
    </source>
</evidence>
<feature type="compositionally biased region" description="Gly residues" evidence="16">
    <location>
        <begin position="211"/>
        <end position="221"/>
    </location>
</feature>
<organism evidence="19">
    <name type="scientific">Oryza glumipatula</name>
    <dbReference type="NCBI Taxonomy" id="40148"/>
    <lineage>
        <taxon>Eukaryota</taxon>
        <taxon>Viridiplantae</taxon>
        <taxon>Streptophyta</taxon>
        <taxon>Embryophyta</taxon>
        <taxon>Tracheophyta</taxon>
        <taxon>Spermatophyta</taxon>
        <taxon>Magnoliopsida</taxon>
        <taxon>Liliopsida</taxon>
        <taxon>Poales</taxon>
        <taxon>Poaceae</taxon>
        <taxon>BOP clade</taxon>
        <taxon>Oryzoideae</taxon>
        <taxon>Oryzeae</taxon>
        <taxon>Oryzinae</taxon>
        <taxon>Oryza</taxon>
    </lineage>
</organism>
<feature type="compositionally biased region" description="Low complexity" evidence="16">
    <location>
        <begin position="255"/>
        <end position="266"/>
    </location>
</feature>
<dbReference type="InterPro" id="IPR017441">
    <property type="entry name" value="Protein_kinase_ATP_BS"/>
</dbReference>
<keyword evidence="3 14" id="KW-0245">EGF-like domain</keyword>
<dbReference type="PROSITE" id="PS00108">
    <property type="entry name" value="PROTEIN_KINASE_ST"/>
    <property type="match status" value="1"/>
</dbReference>
<evidence type="ECO:0000256" key="2">
    <source>
        <dbReference type="ARBA" id="ARBA00022527"/>
    </source>
</evidence>
<evidence type="ECO:0000256" key="13">
    <source>
        <dbReference type="ARBA" id="ARBA00023180"/>
    </source>
</evidence>
<dbReference type="Gramene" id="OGLUM09G14070.3">
    <property type="protein sequence ID" value="OGLUM09G14070.3"/>
    <property type="gene ID" value="OGLUM09G14070"/>
</dbReference>
<dbReference type="FunFam" id="1.10.510.10:FF:000084">
    <property type="entry name" value="Wall-associated receptor kinase 2"/>
    <property type="match status" value="1"/>
</dbReference>
<evidence type="ECO:0000256" key="9">
    <source>
        <dbReference type="ARBA" id="ARBA00022840"/>
    </source>
</evidence>
<protein>
    <recommendedName>
        <fullName evidence="21">Protein kinase domain-containing protein</fullName>
    </recommendedName>
</protein>
<dbReference type="SMART" id="SM00181">
    <property type="entry name" value="EGF"/>
    <property type="match status" value="2"/>
</dbReference>
<keyword evidence="2" id="KW-0723">Serine/threonine-protein kinase</keyword>
<keyword evidence="12 14" id="KW-1015">Disulfide bond</keyword>
<dbReference type="PROSITE" id="PS00010">
    <property type="entry name" value="ASX_HYDROXYL"/>
    <property type="match status" value="1"/>
</dbReference>
<evidence type="ECO:0000256" key="4">
    <source>
        <dbReference type="ARBA" id="ARBA00022679"/>
    </source>
</evidence>
<dbReference type="PROSITE" id="PS00107">
    <property type="entry name" value="PROTEIN_KINASE_ATP"/>
    <property type="match status" value="1"/>
</dbReference>
<keyword evidence="7 15" id="KW-0547">Nucleotide-binding</keyword>
<dbReference type="Pfam" id="PF07645">
    <property type="entry name" value="EGF_CA"/>
    <property type="match status" value="1"/>
</dbReference>
<dbReference type="InterPro" id="IPR025287">
    <property type="entry name" value="WAK_GUB"/>
</dbReference>
<evidence type="ECO:0000256" key="16">
    <source>
        <dbReference type="SAM" id="MobiDB-lite"/>
    </source>
</evidence>
<keyword evidence="6" id="KW-0732">Signal</keyword>
<dbReference type="HOGENOM" id="CLU_000288_43_2_1"/>
<dbReference type="PROSITE" id="PS50026">
    <property type="entry name" value="EGF_3"/>
    <property type="match status" value="1"/>
</dbReference>